<accession>A0A3G5AI56</accession>
<gene>
    <name evidence="1" type="ORF">Satyrvirus18_10</name>
</gene>
<dbReference type="EMBL" id="MK072454">
    <property type="protein sequence ID" value="AYV85473.1"/>
    <property type="molecule type" value="Genomic_DNA"/>
</dbReference>
<organism evidence="1">
    <name type="scientific">Satyrvirus sp</name>
    <dbReference type="NCBI Taxonomy" id="2487771"/>
    <lineage>
        <taxon>Viruses</taxon>
        <taxon>Varidnaviria</taxon>
        <taxon>Bamfordvirae</taxon>
        <taxon>Nucleocytoviricota</taxon>
        <taxon>Megaviricetes</taxon>
        <taxon>Imitervirales</taxon>
        <taxon>Mimiviridae</taxon>
        <taxon>Megamimivirinae</taxon>
    </lineage>
</organism>
<name>A0A3G5AI56_9VIRU</name>
<evidence type="ECO:0000313" key="1">
    <source>
        <dbReference type="EMBL" id="AYV85473.1"/>
    </source>
</evidence>
<reference evidence="1" key="1">
    <citation type="submission" date="2018-10" db="EMBL/GenBank/DDBJ databases">
        <title>Hidden diversity of soil giant viruses.</title>
        <authorList>
            <person name="Schulz F."/>
            <person name="Alteio L."/>
            <person name="Goudeau D."/>
            <person name="Ryan E.M."/>
            <person name="Malmstrom R.R."/>
            <person name="Blanchard J."/>
            <person name="Woyke T."/>
        </authorList>
    </citation>
    <scope>NUCLEOTIDE SEQUENCE</scope>
    <source>
        <strain evidence="1">SAV1</strain>
    </source>
</reference>
<protein>
    <submittedName>
        <fullName evidence="1">Uncharacterized protein</fullName>
    </submittedName>
</protein>
<proteinExistence type="predicted"/>
<sequence>MTKSCCESCRKKTKITCCEPCKTEVVCCEPCKTEVVCCEPKPCVKKVVYKTCKPKCETFYTVTINPCNPCFPCITKVVKCKPVKVKRTKYIVECKNPCKCKCC</sequence>